<evidence type="ECO:0000313" key="3">
    <source>
        <dbReference type="Proteomes" id="UP001189756"/>
    </source>
</evidence>
<organism evidence="2 3">
    <name type="scientific">Ralstonia thomasii</name>
    <dbReference type="NCBI Taxonomy" id="3058596"/>
    <lineage>
        <taxon>Bacteria</taxon>
        <taxon>Pseudomonadati</taxon>
        <taxon>Pseudomonadota</taxon>
        <taxon>Betaproteobacteria</taxon>
        <taxon>Burkholderiales</taxon>
        <taxon>Burkholderiaceae</taxon>
        <taxon>Ralstonia</taxon>
    </lineage>
</organism>
<evidence type="ECO:0000313" key="1">
    <source>
        <dbReference type="EMBL" id="CAJ0796191.1"/>
    </source>
</evidence>
<gene>
    <name evidence="1" type="ORF">LMG18095_02856</name>
    <name evidence="2" type="ORF">R77560_03182</name>
</gene>
<proteinExistence type="predicted"/>
<keyword evidence="4" id="KW-1185">Reference proteome</keyword>
<dbReference type="RefSeq" id="WP_012436669.1">
    <property type="nucleotide sequence ID" value="NZ_CATWDO010000015.1"/>
</dbReference>
<comment type="caution">
    <text evidence="2">The sequence shown here is derived from an EMBL/GenBank/DDBJ whole genome shotgun (WGS) entry which is preliminary data.</text>
</comment>
<evidence type="ECO:0000313" key="2">
    <source>
        <dbReference type="EMBL" id="CAJ0798526.1"/>
    </source>
</evidence>
<dbReference type="Proteomes" id="UP001189773">
    <property type="component" value="Unassembled WGS sequence"/>
</dbReference>
<dbReference type="Proteomes" id="UP001189756">
    <property type="component" value="Unassembled WGS sequence"/>
</dbReference>
<accession>A0AAD2BQ30</accession>
<dbReference type="AlphaFoldDB" id="A0AAD2BQ30"/>
<dbReference type="EMBL" id="CATZAR010000007">
    <property type="protein sequence ID" value="CAJ0796191.1"/>
    <property type="molecule type" value="Genomic_DNA"/>
</dbReference>
<reference evidence="2 4" key="1">
    <citation type="submission" date="2023-07" db="EMBL/GenBank/DDBJ databases">
        <authorList>
            <person name="Peeters C."/>
        </authorList>
    </citation>
    <scope>NUCLEOTIDE SEQUENCE</scope>
    <source>
        <strain evidence="1 4">LMG 18095</strain>
        <strain evidence="2">R-77560</strain>
    </source>
</reference>
<evidence type="ECO:0000313" key="4">
    <source>
        <dbReference type="Proteomes" id="UP001189773"/>
    </source>
</evidence>
<sequence length="102" mass="11534">MKLQLTIDAKHLDVEIDDVVAGLLAARLGLPEGADHCDAIARHLSEVSAPWVLDEEHMRKRVLRRLILEIADPALLMRHLMMDWCSTYQLGPGRRHACNEAM</sequence>
<dbReference type="EMBL" id="CATZAZ010000007">
    <property type="protein sequence ID" value="CAJ0798526.1"/>
    <property type="molecule type" value="Genomic_DNA"/>
</dbReference>
<name>A0AAD2BQ30_9RALS</name>
<protein>
    <submittedName>
        <fullName evidence="2">Uncharacterized protein</fullName>
    </submittedName>
</protein>